<dbReference type="Proteomes" id="UP001367676">
    <property type="component" value="Unassembled WGS sequence"/>
</dbReference>
<proteinExistence type="predicted"/>
<evidence type="ECO:0000313" key="3">
    <source>
        <dbReference type="Proteomes" id="UP001367676"/>
    </source>
</evidence>
<dbReference type="AlphaFoldDB" id="A0AAN9Y3B3"/>
<evidence type="ECO:0000313" key="2">
    <source>
        <dbReference type="EMBL" id="KAK7588188.1"/>
    </source>
</evidence>
<evidence type="ECO:0000256" key="1">
    <source>
        <dbReference type="SAM" id="MobiDB-lite"/>
    </source>
</evidence>
<organism evidence="2 3">
    <name type="scientific">Parthenolecanium corni</name>
    <dbReference type="NCBI Taxonomy" id="536013"/>
    <lineage>
        <taxon>Eukaryota</taxon>
        <taxon>Metazoa</taxon>
        <taxon>Ecdysozoa</taxon>
        <taxon>Arthropoda</taxon>
        <taxon>Hexapoda</taxon>
        <taxon>Insecta</taxon>
        <taxon>Pterygota</taxon>
        <taxon>Neoptera</taxon>
        <taxon>Paraneoptera</taxon>
        <taxon>Hemiptera</taxon>
        <taxon>Sternorrhyncha</taxon>
        <taxon>Coccoidea</taxon>
        <taxon>Coccidae</taxon>
        <taxon>Parthenolecanium</taxon>
    </lineage>
</organism>
<protein>
    <submittedName>
        <fullName evidence="2">Uncharacterized protein</fullName>
    </submittedName>
</protein>
<gene>
    <name evidence="2" type="ORF">V9T40_005433</name>
</gene>
<name>A0AAN9Y3B3_9HEMI</name>
<reference evidence="2 3" key="1">
    <citation type="submission" date="2024-03" db="EMBL/GenBank/DDBJ databases">
        <title>Adaptation during the transition from Ophiocordyceps entomopathogen to insect associate is accompanied by gene loss and intensified selection.</title>
        <authorList>
            <person name="Ward C.M."/>
            <person name="Onetto C.A."/>
            <person name="Borneman A.R."/>
        </authorList>
    </citation>
    <scope>NUCLEOTIDE SEQUENCE [LARGE SCALE GENOMIC DNA]</scope>
    <source>
        <strain evidence="2">AWRI1</strain>
        <tissue evidence="2">Single Adult Female</tissue>
    </source>
</reference>
<comment type="caution">
    <text evidence="2">The sequence shown here is derived from an EMBL/GenBank/DDBJ whole genome shotgun (WGS) entry which is preliminary data.</text>
</comment>
<accession>A0AAN9Y3B3</accession>
<dbReference type="EMBL" id="JBBCAQ010000023">
    <property type="protein sequence ID" value="KAK7588188.1"/>
    <property type="molecule type" value="Genomic_DNA"/>
</dbReference>
<feature type="compositionally biased region" description="Acidic residues" evidence="1">
    <location>
        <begin position="10"/>
        <end position="25"/>
    </location>
</feature>
<keyword evidence="3" id="KW-1185">Reference proteome</keyword>
<feature type="region of interest" description="Disordered" evidence="1">
    <location>
        <begin position="1"/>
        <end position="34"/>
    </location>
</feature>
<sequence>MHSRTAVYSIEDDDDDDDEEEEEEEDKNKGKKSKIKVSIPLDLETVNLRPNVIHSSDEELKVNGKIKTGDYGGGGIKAATEILQLNYGGPEDRKEEKSFSKFVETRFYVNVSGLPDKFSEAKPKES</sequence>